<evidence type="ECO:0000256" key="5">
    <source>
        <dbReference type="ARBA" id="ARBA00022801"/>
    </source>
</evidence>
<comment type="cofactor">
    <cofactor evidence="1">
        <name>Mg(2+)</name>
        <dbReference type="ChEBI" id="CHEBI:18420"/>
    </cofactor>
</comment>
<dbReference type="PANTHER" id="PTHR33653">
    <property type="entry name" value="RIBONUCLEASE VAPC2"/>
    <property type="match status" value="1"/>
</dbReference>
<dbReference type="SUPFAM" id="SSF88723">
    <property type="entry name" value="PIN domain-like"/>
    <property type="match status" value="1"/>
</dbReference>
<evidence type="ECO:0000259" key="8">
    <source>
        <dbReference type="Pfam" id="PF01850"/>
    </source>
</evidence>
<dbReference type="Gene3D" id="3.40.50.1010">
    <property type="entry name" value="5'-nuclease"/>
    <property type="match status" value="1"/>
</dbReference>
<name>A0A378QIL8_MORLA</name>
<dbReference type="InterPro" id="IPR050556">
    <property type="entry name" value="Type_II_TA_system_RNase"/>
</dbReference>
<dbReference type="InterPro" id="IPR002716">
    <property type="entry name" value="PIN_dom"/>
</dbReference>
<evidence type="ECO:0000256" key="2">
    <source>
        <dbReference type="ARBA" id="ARBA00022649"/>
    </source>
</evidence>
<keyword evidence="2" id="KW-1277">Toxin-antitoxin system</keyword>
<evidence type="ECO:0000256" key="6">
    <source>
        <dbReference type="ARBA" id="ARBA00022842"/>
    </source>
</evidence>
<protein>
    <submittedName>
        <fullName evidence="9">PIN domain</fullName>
    </submittedName>
</protein>
<sequence length="124" mass="14166">MILVDSNIIIYYLSADDNAVKFIKQHQGNLAISILTVMEVLSYPFDDEQATKVENFLQKSFVWLEINHDIIFKTAHIRRIKKMKGIDALIAGTALVHHLPLATRNLKDFTHLPIELINPIDKSV</sequence>
<dbReference type="EMBL" id="UGQC01000001">
    <property type="protein sequence ID" value="STZ00164.1"/>
    <property type="molecule type" value="Genomic_DNA"/>
</dbReference>
<keyword evidence="3" id="KW-0540">Nuclease</keyword>
<keyword evidence="6" id="KW-0460">Magnesium</keyword>
<dbReference type="Proteomes" id="UP000254107">
    <property type="component" value="Unassembled WGS sequence"/>
</dbReference>
<evidence type="ECO:0000256" key="3">
    <source>
        <dbReference type="ARBA" id="ARBA00022722"/>
    </source>
</evidence>
<keyword evidence="5" id="KW-0378">Hydrolase</keyword>
<evidence type="ECO:0000313" key="10">
    <source>
        <dbReference type="Proteomes" id="UP000254107"/>
    </source>
</evidence>
<accession>A0A378QIL8</accession>
<evidence type="ECO:0000256" key="4">
    <source>
        <dbReference type="ARBA" id="ARBA00022723"/>
    </source>
</evidence>
<dbReference type="Pfam" id="PF01850">
    <property type="entry name" value="PIN"/>
    <property type="match status" value="1"/>
</dbReference>
<feature type="domain" description="PIN" evidence="8">
    <location>
        <begin position="2"/>
        <end position="107"/>
    </location>
</feature>
<dbReference type="InterPro" id="IPR029060">
    <property type="entry name" value="PIN-like_dom_sf"/>
</dbReference>
<evidence type="ECO:0000256" key="1">
    <source>
        <dbReference type="ARBA" id="ARBA00001946"/>
    </source>
</evidence>
<dbReference type="GO" id="GO:0046872">
    <property type="term" value="F:metal ion binding"/>
    <property type="evidence" value="ECO:0007669"/>
    <property type="project" value="UniProtKB-KW"/>
</dbReference>
<evidence type="ECO:0000256" key="7">
    <source>
        <dbReference type="ARBA" id="ARBA00038093"/>
    </source>
</evidence>
<comment type="similarity">
    <text evidence="7">Belongs to the PINc/VapC protein family.</text>
</comment>
<organism evidence="9 10">
    <name type="scientific">Moraxella lacunata</name>
    <dbReference type="NCBI Taxonomy" id="477"/>
    <lineage>
        <taxon>Bacteria</taxon>
        <taxon>Pseudomonadati</taxon>
        <taxon>Pseudomonadota</taxon>
        <taxon>Gammaproteobacteria</taxon>
        <taxon>Moraxellales</taxon>
        <taxon>Moraxellaceae</taxon>
        <taxon>Moraxella</taxon>
    </lineage>
</organism>
<dbReference type="GO" id="GO:0016787">
    <property type="term" value="F:hydrolase activity"/>
    <property type="evidence" value="ECO:0007669"/>
    <property type="project" value="UniProtKB-KW"/>
</dbReference>
<dbReference type="RefSeq" id="WP_115247701.1">
    <property type="nucleotide sequence ID" value="NZ_UGQC01000001.1"/>
</dbReference>
<dbReference type="AlphaFoldDB" id="A0A378QIL8"/>
<dbReference type="PANTHER" id="PTHR33653:SF1">
    <property type="entry name" value="RIBONUCLEASE VAPC2"/>
    <property type="match status" value="1"/>
</dbReference>
<dbReference type="GO" id="GO:0004518">
    <property type="term" value="F:nuclease activity"/>
    <property type="evidence" value="ECO:0007669"/>
    <property type="project" value="UniProtKB-KW"/>
</dbReference>
<keyword evidence="10" id="KW-1185">Reference proteome</keyword>
<proteinExistence type="inferred from homology"/>
<gene>
    <name evidence="9" type="ORF">NCTC7911_01549</name>
</gene>
<reference evidence="9 10" key="1">
    <citation type="submission" date="2018-06" db="EMBL/GenBank/DDBJ databases">
        <authorList>
            <consortium name="Pathogen Informatics"/>
            <person name="Doyle S."/>
        </authorList>
    </citation>
    <scope>NUCLEOTIDE SEQUENCE [LARGE SCALE GENOMIC DNA]</scope>
    <source>
        <strain evidence="9 10">NCTC7911</strain>
    </source>
</reference>
<keyword evidence="4" id="KW-0479">Metal-binding</keyword>
<dbReference type="CDD" id="cd18738">
    <property type="entry name" value="PIN_VapC4-5_FitB-like"/>
    <property type="match status" value="1"/>
</dbReference>
<dbReference type="GeneID" id="302270132"/>
<evidence type="ECO:0000313" key="9">
    <source>
        <dbReference type="EMBL" id="STZ00164.1"/>
    </source>
</evidence>